<organism evidence="1 2">
    <name type="scientific">Butyrivibrio hungatei DSM 14810</name>
    <dbReference type="NCBI Taxonomy" id="1121132"/>
    <lineage>
        <taxon>Bacteria</taxon>
        <taxon>Bacillati</taxon>
        <taxon>Bacillota</taxon>
        <taxon>Clostridia</taxon>
        <taxon>Lachnospirales</taxon>
        <taxon>Lachnospiraceae</taxon>
        <taxon>Butyrivibrio</taxon>
    </lineage>
</organism>
<name>A0A1M7SSB7_9FIRM</name>
<dbReference type="Proteomes" id="UP000184097">
    <property type="component" value="Unassembled WGS sequence"/>
</dbReference>
<sequence>MIKLLALLFLVASSYFITIAVVKYYKHTNTTTAKATVDTFLRECVTPAQMPEIFPVFIGIDCNGLAHANIIEEIFKDLKKVFINVIFDHYVRYPNRIIYYFHVGAPLVEMENNQLIGYATSICDSIVHQFLHQVNPAYGYIPYLVTVAYRPGELAVCISTNRTGLNENYQYMYYQHSKQQFKQLNNDLMSEDWEDK</sequence>
<proteinExistence type="predicted"/>
<accession>A0A1M7SSB7</accession>
<gene>
    <name evidence="1" type="ORF">SAMN02745247_02344</name>
</gene>
<dbReference type="EMBL" id="FRDH01000009">
    <property type="protein sequence ID" value="SHN61311.1"/>
    <property type="molecule type" value="Genomic_DNA"/>
</dbReference>
<reference evidence="1 2" key="1">
    <citation type="submission" date="2016-12" db="EMBL/GenBank/DDBJ databases">
        <authorList>
            <person name="Song W.-J."/>
            <person name="Kurnit D.M."/>
        </authorList>
    </citation>
    <scope>NUCLEOTIDE SEQUENCE [LARGE SCALE GENOMIC DNA]</scope>
    <source>
        <strain evidence="1 2">DSM 14810</strain>
    </source>
</reference>
<dbReference type="RefSeq" id="WP_072704336.1">
    <property type="nucleotide sequence ID" value="NZ_FRDH01000009.1"/>
</dbReference>
<evidence type="ECO:0000313" key="2">
    <source>
        <dbReference type="Proteomes" id="UP000184097"/>
    </source>
</evidence>
<evidence type="ECO:0000313" key="1">
    <source>
        <dbReference type="EMBL" id="SHN61311.1"/>
    </source>
</evidence>
<dbReference type="AlphaFoldDB" id="A0A1M7SSB7"/>
<protein>
    <submittedName>
        <fullName evidence="1">Uncharacterized protein</fullName>
    </submittedName>
</protein>